<evidence type="ECO:0000313" key="2">
    <source>
        <dbReference type="Proteomes" id="UP000198559"/>
    </source>
</evidence>
<protein>
    <submittedName>
        <fullName evidence="1">Uncharacterized protein</fullName>
    </submittedName>
</protein>
<name>A0A1H6LLJ4_9GAMM</name>
<dbReference type="Proteomes" id="UP000198559">
    <property type="component" value="Unassembled WGS sequence"/>
</dbReference>
<proteinExistence type="predicted"/>
<evidence type="ECO:0000313" key="1">
    <source>
        <dbReference type="EMBL" id="SEH85524.1"/>
    </source>
</evidence>
<sequence>MYFAPNASQQSSISQRLYLSHNILTLSKLYGLPKVCANIIALVFGVIAASIKSASTLCVSKSTSTNTGIAPNCTIGLTVVGKPAATPMTSSPFLMALLPNFGDVSVANATKLADEPELTVIKCLISINSDSSFSNLRLKRPVVSQPSNDASTIYCNSVAPITFPDGGTTLLPGLKVFSIYFKSANSCTSSVISNLNSSAVFIIHTLVYSSIPARHTACIFSLLSQALCQSIILSSV</sequence>
<organism evidence="1 2">
    <name type="scientific">Bathymodiolus azoricus thioautotrophic gill symbiont</name>
    <dbReference type="NCBI Taxonomy" id="235205"/>
    <lineage>
        <taxon>Bacteria</taxon>
        <taxon>Pseudomonadati</taxon>
        <taxon>Pseudomonadota</taxon>
        <taxon>Gammaproteobacteria</taxon>
        <taxon>sulfur-oxidizing symbionts</taxon>
    </lineage>
</organism>
<gene>
    <name evidence="1" type="ORF">BAZSYMB_GCONTIG00831_0</name>
</gene>
<dbReference type="EMBL" id="CVUD02000183">
    <property type="protein sequence ID" value="SEH85524.1"/>
    <property type="molecule type" value="Genomic_DNA"/>
</dbReference>
<reference evidence="2" key="1">
    <citation type="submission" date="2016-06" db="EMBL/GenBank/DDBJ databases">
        <authorList>
            <person name="Petersen J."/>
            <person name="Sayavedra L."/>
        </authorList>
    </citation>
    <scope>NUCLEOTIDE SEQUENCE [LARGE SCALE GENOMIC DNA]</scope>
    <source>
        <strain evidence="2">BazSymB</strain>
    </source>
</reference>
<dbReference type="AlphaFoldDB" id="A0A1H6LLJ4"/>
<accession>A0A1H6LLJ4</accession>